<reference evidence="2" key="1">
    <citation type="journal article" date="2020" name="Plant J.">
        <title>Transposons played a major role in the diversification between the closely related almond and peach genomes: results from the almond genome sequence.</title>
        <authorList>
            <person name="Alioto T."/>
            <person name="Alexiou K.G."/>
            <person name="Bardil A."/>
            <person name="Barteri F."/>
            <person name="Castanera R."/>
            <person name="Cruz F."/>
            <person name="Dhingra A."/>
            <person name="Duval H."/>
            <person name="Fernandez I Marti A."/>
            <person name="Frias L."/>
            <person name="Galan B."/>
            <person name="Garcia J.L."/>
            <person name="Howad W."/>
            <person name="Gomez-Garrido J."/>
            <person name="Gut M."/>
            <person name="Julca I."/>
            <person name="Morata J."/>
            <person name="Puigdomenech P."/>
            <person name="Ribeca P."/>
            <person name="Rubio Cabetas M.J."/>
            <person name="Vlasova A."/>
            <person name="Wirthensohn M."/>
            <person name="Garcia-Mas J."/>
            <person name="Gabaldon T."/>
            <person name="Casacuberta J.M."/>
            <person name="Arus P."/>
        </authorList>
    </citation>
    <scope>NUCLEOTIDE SEQUENCE [LARGE SCALE GENOMIC DNA]</scope>
    <source>
        <strain evidence="2">cv. Texas</strain>
    </source>
</reference>
<dbReference type="PANTHER" id="PTHR47859:SF1">
    <property type="entry name" value="PENTATRICOPEPTIDE REPEAT-CONTAINING PROTEIN"/>
    <property type="match status" value="1"/>
</dbReference>
<proteinExistence type="predicted"/>
<evidence type="ECO:0000313" key="1">
    <source>
        <dbReference type="EMBL" id="VVA34423.1"/>
    </source>
</evidence>
<dbReference type="Gene3D" id="1.25.40.10">
    <property type="entry name" value="Tetratricopeptide repeat domain"/>
    <property type="match status" value="1"/>
</dbReference>
<dbReference type="Gramene" id="VVA34423">
    <property type="protein sequence ID" value="VVA34423"/>
    <property type="gene ID" value="Prudul26B032560"/>
</dbReference>
<dbReference type="PANTHER" id="PTHR47859">
    <property type="entry name" value="PENTATRICOPEPTIDE REPEAT-CONTAINING PROTEIN"/>
    <property type="match status" value="1"/>
</dbReference>
<dbReference type="AlphaFoldDB" id="A0A5E4G438"/>
<evidence type="ECO:0000313" key="2">
    <source>
        <dbReference type="Proteomes" id="UP000327085"/>
    </source>
</evidence>
<name>A0A5E4G438_PRUDU</name>
<dbReference type="InterPro" id="IPR011990">
    <property type="entry name" value="TPR-like_helical_dom_sf"/>
</dbReference>
<accession>A0A5E4G438</accession>
<dbReference type="Proteomes" id="UP000327085">
    <property type="component" value="Chromosome 2"/>
</dbReference>
<protein>
    <submittedName>
        <fullName evidence="1">PREDICTED: pentatricopeptide repeat-containing</fullName>
    </submittedName>
</protein>
<sequence>MINASHEVSWHSSESITRSIQMQIVDALRLGERSKASNQLLNLGHGNDLLRADDFVYILNYRAKSPDPLCLIEFTCVLAEIMRVSAFELLIFVPDYGNVKSVKGKPSKLCIDTFCAMDMFISFVMETWRIMDEKEISLNNICSLLMVHALCKGGYLEEAFKLINFLGESPGIYPVLPIYNSFLRACAKMQSIINANQCLDLMERQMVGMGKNEVTYSELLKDDHAVNADQCTTFGLGVGEENVGMDMLDIHISQPVTKILRWSFSDVIHPCARLRNGGLAEELILQLRIMQQRNLKLYDSTLANLSVGRALFELCFFILVLIDASRGQHDRSINEDQCFKFVARLLARQLEFASRRNYLCESHQKTESYSFLRGLCIPLEAFDERLAAQRKEKEMATAELGFKKPLSKEEKIVNKKERLAAIGNSPGLKCSIHDTALYLTIVMEFRNQLFDLESQLSLQSIA</sequence>
<gene>
    <name evidence="1" type="ORF">ALMOND_2B032560</name>
</gene>
<dbReference type="EMBL" id="CABIKO010000332">
    <property type="protein sequence ID" value="VVA34423.1"/>
    <property type="molecule type" value="Genomic_DNA"/>
</dbReference>
<organism evidence="1 2">
    <name type="scientific">Prunus dulcis</name>
    <name type="common">Almond</name>
    <name type="synonym">Amygdalus dulcis</name>
    <dbReference type="NCBI Taxonomy" id="3755"/>
    <lineage>
        <taxon>Eukaryota</taxon>
        <taxon>Viridiplantae</taxon>
        <taxon>Streptophyta</taxon>
        <taxon>Embryophyta</taxon>
        <taxon>Tracheophyta</taxon>
        <taxon>Spermatophyta</taxon>
        <taxon>Magnoliopsida</taxon>
        <taxon>eudicotyledons</taxon>
        <taxon>Gunneridae</taxon>
        <taxon>Pentapetalae</taxon>
        <taxon>rosids</taxon>
        <taxon>fabids</taxon>
        <taxon>Rosales</taxon>
        <taxon>Rosaceae</taxon>
        <taxon>Amygdaloideae</taxon>
        <taxon>Amygdaleae</taxon>
        <taxon>Prunus</taxon>
    </lineage>
</organism>
<dbReference type="InParanoid" id="A0A5E4G438"/>